<keyword evidence="3" id="KW-1185">Reference proteome</keyword>
<evidence type="ECO:0000313" key="2">
    <source>
        <dbReference type="EMBL" id="RPA94973.1"/>
    </source>
</evidence>
<proteinExistence type="predicted"/>
<sequence length="573" mass="63243">MSINYRPETPRNTFESVDPLDAQWDYLEDVTLPTTDNFNPTSSQGSPATITPITAVATIEAVPMDARKREYILYSRIIVRRHINTAYSQCGKNIRGAETFSGPQLVTALIRVGKRLDKIAKTEKMGAPSSVALWHAVQYALGGEFITMEQATIRGCGPDAIAAPPSASSSPSLEPYSCRLKRVEGEFKRAMAKRIHKSSAPAKEEANLSRIRSFQNLNTFSGKLLRMGSAESAIKEYFDELSTPWNTGNGDTTTSTTTTPRCTPPIIPVSGTTPCFPPASCRKPDTGTLPRALHSPGNEFTSRIPLLPFPNFVLNKMPLSQKMRRTREIEPTDPKRKREFKPEKCFPLLRTRRMLSWESSNDKSLAVWREGRKLPPEPKLVFMSRSELDAFGASGVLGAPRICPDKMADWGQLHLEEQRNRLMAALKMKATISWGKVRRVPLPGSTSIARVTFPGPPTTTSTSVQHSRQNPLLWLSQRGVESIMADLTDSMSRLSGFCQVFPPDQPSTPDPATYKAGGKLLAQLAKGTAKVTSNPPPIAPSSLKRKLSAVADVESLENQDSLRPQKRLKAEQK</sequence>
<evidence type="ECO:0000256" key="1">
    <source>
        <dbReference type="SAM" id="MobiDB-lite"/>
    </source>
</evidence>
<name>A0A3N4J9J7_9PEZI</name>
<accession>A0A3N4J9J7</accession>
<feature type="region of interest" description="Disordered" evidence="1">
    <location>
        <begin position="554"/>
        <end position="573"/>
    </location>
</feature>
<organism evidence="2 3">
    <name type="scientific">Choiromyces venosus 120613-1</name>
    <dbReference type="NCBI Taxonomy" id="1336337"/>
    <lineage>
        <taxon>Eukaryota</taxon>
        <taxon>Fungi</taxon>
        <taxon>Dikarya</taxon>
        <taxon>Ascomycota</taxon>
        <taxon>Pezizomycotina</taxon>
        <taxon>Pezizomycetes</taxon>
        <taxon>Pezizales</taxon>
        <taxon>Tuberaceae</taxon>
        <taxon>Choiromyces</taxon>
    </lineage>
</organism>
<dbReference type="OrthoDB" id="10492969at2759"/>
<reference evidence="2 3" key="1">
    <citation type="journal article" date="2018" name="Nat. Ecol. Evol.">
        <title>Pezizomycetes genomes reveal the molecular basis of ectomycorrhizal truffle lifestyle.</title>
        <authorList>
            <person name="Murat C."/>
            <person name="Payen T."/>
            <person name="Noel B."/>
            <person name="Kuo A."/>
            <person name="Morin E."/>
            <person name="Chen J."/>
            <person name="Kohler A."/>
            <person name="Krizsan K."/>
            <person name="Balestrini R."/>
            <person name="Da Silva C."/>
            <person name="Montanini B."/>
            <person name="Hainaut M."/>
            <person name="Levati E."/>
            <person name="Barry K.W."/>
            <person name="Belfiori B."/>
            <person name="Cichocki N."/>
            <person name="Clum A."/>
            <person name="Dockter R.B."/>
            <person name="Fauchery L."/>
            <person name="Guy J."/>
            <person name="Iotti M."/>
            <person name="Le Tacon F."/>
            <person name="Lindquist E.A."/>
            <person name="Lipzen A."/>
            <person name="Malagnac F."/>
            <person name="Mello A."/>
            <person name="Molinier V."/>
            <person name="Miyauchi S."/>
            <person name="Poulain J."/>
            <person name="Riccioni C."/>
            <person name="Rubini A."/>
            <person name="Sitrit Y."/>
            <person name="Splivallo R."/>
            <person name="Traeger S."/>
            <person name="Wang M."/>
            <person name="Zifcakova L."/>
            <person name="Wipf D."/>
            <person name="Zambonelli A."/>
            <person name="Paolocci F."/>
            <person name="Nowrousian M."/>
            <person name="Ottonello S."/>
            <person name="Baldrian P."/>
            <person name="Spatafora J.W."/>
            <person name="Henrissat B."/>
            <person name="Nagy L.G."/>
            <person name="Aury J.M."/>
            <person name="Wincker P."/>
            <person name="Grigoriev I.V."/>
            <person name="Bonfante P."/>
            <person name="Martin F.M."/>
        </authorList>
    </citation>
    <scope>NUCLEOTIDE SEQUENCE [LARGE SCALE GENOMIC DNA]</scope>
    <source>
        <strain evidence="2 3">120613-1</strain>
    </source>
</reference>
<dbReference type="Proteomes" id="UP000276215">
    <property type="component" value="Unassembled WGS sequence"/>
</dbReference>
<gene>
    <name evidence="2" type="ORF">L873DRAFT_1813555</name>
</gene>
<dbReference type="EMBL" id="ML120431">
    <property type="protein sequence ID" value="RPA94973.1"/>
    <property type="molecule type" value="Genomic_DNA"/>
</dbReference>
<evidence type="ECO:0000313" key="3">
    <source>
        <dbReference type="Proteomes" id="UP000276215"/>
    </source>
</evidence>
<dbReference type="AlphaFoldDB" id="A0A3N4J9J7"/>
<protein>
    <submittedName>
        <fullName evidence="2">Uncharacterized protein</fullName>
    </submittedName>
</protein>
<feature type="region of interest" description="Disordered" evidence="1">
    <location>
        <begin position="448"/>
        <end position="467"/>
    </location>
</feature>